<dbReference type="SUPFAM" id="SSF53187">
    <property type="entry name" value="Zn-dependent exopeptidases"/>
    <property type="match status" value="1"/>
</dbReference>
<dbReference type="Pfam" id="PF00246">
    <property type="entry name" value="Peptidase_M14"/>
    <property type="match status" value="1"/>
</dbReference>
<evidence type="ECO:0000256" key="3">
    <source>
        <dbReference type="ARBA" id="ARBA00022670"/>
    </source>
</evidence>
<comment type="cofactor">
    <cofactor evidence="1">
        <name>Zn(2+)</name>
        <dbReference type="ChEBI" id="CHEBI:29105"/>
    </cofactor>
</comment>
<feature type="active site" description="Proton donor/acceptor" evidence="7">
    <location>
        <position position="370"/>
    </location>
</feature>
<sequence>MDNLDVTTKKVKIVLKVGDKINILDKLKIKCNEKFKYNIIDAKIISVDNNYIVTALKKGSTYIEMFFMNNKTPNYIIKINVLNNAIETDIDDKNLSVVNICSNKYTYDILKNDINELCCIYNDILNYEILGKSYDNRNIYLLTLGNKYAKHILFIQASMHGREHMASMLVMRHIELICKNYYISEYKGIKISGILENIKICIVPMSNPDGVDISINGAEVIREKSLFNNISKVIEENNIHHEIWKSNARCVDLNRNFGCKWQYNYNFNKKSFMEYRGQYPESETETRLIANWTRENRPDICISYHATGSELYWDYGQKGLLLNKSMVIRDYLKDFTQYELMDRSSSYKTGVLGYSDWVSMYLGIPAFTIEIGSPFVTAPLSKEEFNNIWEENKFIPIELCRYVVNNIN</sequence>
<dbReference type="EMBL" id="QUSM01000002">
    <property type="protein sequence ID" value="RGD75512.1"/>
    <property type="molecule type" value="Genomic_DNA"/>
</dbReference>
<dbReference type="PANTHER" id="PTHR11705:SF143">
    <property type="entry name" value="SLL0236 PROTEIN"/>
    <property type="match status" value="1"/>
</dbReference>
<keyword evidence="4" id="KW-0378">Hydrolase</keyword>
<evidence type="ECO:0000313" key="10">
    <source>
        <dbReference type="Proteomes" id="UP000261212"/>
    </source>
</evidence>
<gene>
    <name evidence="9" type="ORF">DW687_04080</name>
</gene>
<evidence type="ECO:0000256" key="2">
    <source>
        <dbReference type="ARBA" id="ARBA00005988"/>
    </source>
</evidence>
<comment type="caution">
    <text evidence="9">The sequence shown here is derived from an EMBL/GenBank/DDBJ whole genome shotgun (WGS) entry which is preliminary data.</text>
</comment>
<dbReference type="GO" id="GO:0008270">
    <property type="term" value="F:zinc ion binding"/>
    <property type="evidence" value="ECO:0007669"/>
    <property type="project" value="InterPro"/>
</dbReference>
<evidence type="ECO:0000256" key="4">
    <source>
        <dbReference type="ARBA" id="ARBA00022801"/>
    </source>
</evidence>
<evidence type="ECO:0000256" key="7">
    <source>
        <dbReference type="PROSITE-ProRule" id="PRU01379"/>
    </source>
</evidence>
<accession>A0A3E3E1S7</accession>
<dbReference type="SUPFAM" id="SSF49373">
    <property type="entry name" value="Invasin/intimin cell-adhesion fragments"/>
    <property type="match status" value="1"/>
</dbReference>
<evidence type="ECO:0000256" key="5">
    <source>
        <dbReference type="ARBA" id="ARBA00022833"/>
    </source>
</evidence>
<dbReference type="SMART" id="SM00631">
    <property type="entry name" value="Zn_pept"/>
    <property type="match status" value="1"/>
</dbReference>
<dbReference type="Gene3D" id="3.40.630.10">
    <property type="entry name" value="Zn peptidases"/>
    <property type="match status" value="1"/>
</dbReference>
<keyword evidence="3" id="KW-0645">Protease</keyword>
<evidence type="ECO:0000259" key="8">
    <source>
        <dbReference type="PROSITE" id="PS52035"/>
    </source>
</evidence>
<dbReference type="RefSeq" id="WP_117531750.1">
    <property type="nucleotide sequence ID" value="NZ_QUSM01000002.1"/>
</dbReference>
<dbReference type="AlphaFoldDB" id="A0A3E3E1S7"/>
<dbReference type="InterPro" id="IPR008964">
    <property type="entry name" value="Invasin/intimin_cell_adhesion"/>
</dbReference>
<dbReference type="GO" id="GO:0005615">
    <property type="term" value="C:extracellular space"/>
    <property type="evidence" value="ECO:0007669"/>
    <property type="project" value="TreeGrafter"/>
</dbReference>
<name>A0A3E3E1S7_9FIRM</name>
<dbReference type="PROSITE" id="PS52035">
    <property type="entry name" value="PEPTIDASE_M14"/>
    <property type="match status" value="1"/>
</dbReference>
<dbReference type="Proteomes" id="UP000261212">
    <property type="component" value="Unassembled WGS sequence"/>
</dbReference>
<evidence type="ECO:0000256" key="1">
    <source>
        <dbReference type="ARBA" id="ARBA00001947"/>
    </source>
</evidence>
<feature type="domain" description="Peptidase M14" evidence="8">
    <location>
        <begin position="103"/>
        <end position="395"/>
    </location>
</feature>
<proteinExistence type="inferred from homology"/>
<evidence type="ECO:0000256" key="6">
    <source>
        <dbReference type="ARBA" id="ARBA00023049"/>
    </source>
</evidence>
<reference evidence="9 10" key="1">
    <citation type="submission" date="2018-08" db="EMBL/GenBank/DDBJ databases">
        <title>A genome reference for cultivated species of the human gut microbiota.</title>
        <authorList>
            <person name="Zou Y."/>
            <person name="Xue W."/>
            <person name="Luo G."/>
        </authorList>
    </citation>
    <scope>NUCLEOTIDE SEQUENCE [LARGE SCALE GENOMIC DNA]</scope>
    <source>
        <strain evidence="9 10">AM25-6</strain>
    </source>
</reference>
<organism evidence="9 10">
    <name type="scientific">Anaerofustis stercorihominis</name>
    <dbReference type="NCBI Taxonomy" id="214853"/>
    <lineage>
        <taxon>Bacteria</taxon>
        <taxon>Bacillati</taxon>
        <taxon>Bacillota</taxon>
        <taxon>Clostridia</taxon>
        <taxon>Eubacteriales</taxon>
        <taxon>Eubacteriaceae</taxon>
        <taxon>Anaerofustis</taxon>
    </lineage>
</organism>
<dbReference type="GO" id="GO:0006508">
    <property type="term" value="P:proteolysis"/>
    <property type="evidence" value="ECO:0007669"/>
    <property type="project" value="UniProtKB-KW"/>
</dbReference>
<evidence type="ECO:0000313" key="9">
    <source>
        <dbReference type="EMBL" id="RGD75512.1"/>
    </source>
</evidence>
<keyword evidence="6" id="KW-0482">Metalloprotease</keyword>
<protein>
    <recommendedName>
        <fullName evidence="8">Peptidase M14 domain-containing protein</fullName>
    </recommendedName>
</protein>
<comment type="similarity">
    <text evidence="2 7">Belongs to the peptidase M14 family.</text>
</comment>
<dbReference type="InterPro" id="IPR000834">
    <property type="entry name" value="Peptidase_M14"/>
</dbReference>
<dbReference type="PANTHER" id="PTHR11705">
    <property type="entry name" value="PROTEASE FAMILY M14 CARBOXYPEPTIDASE A,B"/>
    <property type="match status" value="1"/>
</dbReference>
<keyword evidence="5" id="KW-0862">Zinc</keyword>
<dbReference type="GO" id="GO:0004181">
    <property type="term" value="F:metallocarboxypeptidase activity"/>
    <property type="evidence" value="ECO:0007669"/>
    <property type="project" value="InterPro"/>
</dbReference>